<evidence type="ECO:0000313" key="1">
    <source>
        <dbReference type="EMBL" id="KAK5980225.1"/>
    </source>
</evidence>
<protein>
    <submittedName>
        <fullName evidence="1">UV-induced protein uvi15</fullName>
    </submittedName>
</protein>
<sequence>MLTLVFTGNPGIGAVLMYGERYYSSPVAGTYPYYNRYPTPPPPVFPYAGYPPPPHPYYPPSPYDAPPYAYEPQMYERRGEYKNDFAGGMLGACLGCCVAYLLCCCLDPPQPDCYGC</sequence>
<comment type="caution">
    <text evidence="1">The sequence shown here is derived from an EMBL/GenBank/DDBJ whole genome shotgun (WGS) entry which is preliminary data.</text>
</comment>
<reference evidence="1 2" key="1">
    <citation type="submission" date="2019-10" db="EMBL/GenBank/DDBJ databases">
        <title>Assembly and Annotation for the nematode Trichostrongylus colubriformis.</title>
        <authorList>
            <person name="Martin J."/>
        </authorList>
    </citation>
    <scope>NUCLEOTIDE SEQUENCE [LARGE SCALE GENOMIC DNA]</scope>
    <source>
        <strain evidence="1">G859</strain>
        <tissue evidence="1">Whole worm</tissue>
    </source>
</reference>
<dbReference type="EMBL" id="WIXE01007664">
    <property type="protein sequence ID" value="KAK5980225.1"/>
    <property type="molecule type" value="Genomic_DNA"/>
</dbReference>
<accession>A0AAN8FQL0</accession>
<keyword evidence="2" id="KW-1185">Reference proteome</keyword>
<name>A0AAN8FQL0_TRICO</name>
<proteinExistence type="predicted"/>
<evidence type="ECO:0000313" key="2">
    <source>
        <dbReference type="Proteomes" id="UP001331761"/>
    </source>
</evidence>
<dbReference type="Proteomes" id="UP001331761">
    <property type="component" value="Unassembled WGS sequence"/>
</dbReference>
<organism evidence="1 2">
    <name type="scientific">Trichostrongylus colubriformis</name>
    <name type="common">Black scour worm</name>
    <dbReference type="NCBI Taxonomy" id="6319"/>
    <lineage>
        <taxon>Eukaryota</taxon>
        <taxon>Metazoa</taxon>
        <taxon>Ecdysozoa</taxon>
        <taxon>Nematoda</taxon>
        <taxon>Chromadorea</taxon>
        <taxon>Rhabditida</taxon>
        <taxon>Rhabditina</taxon>
        <taxon>Rhabditomorpha</taxon>
        <taxon>Strongyloidea</taxon>
        <taxon>Trichostrongylidae</taxon>
        <taxon>Trichostrongylus</taxon>
    </lineage>
</organism>
<gene>
    <name evidence="1" type="ORF">GCK32_009652</name>
</gene>
<dbReference type="AlphaFoldDB" id="A0AAN8FQL0"/>